<dbReference type="SMART" id="SM00044">
    <property type="entry name" value="CYCc"/>
    <property type="match status" value="1"/>
</dbReference>
<protein>
    <submittedName>
        <fullName evidence="4">Adenylate/guanylate cyclase domain-containing protein</fullName>
    </submittedName>
</protein>
<feature type="domain" description="Guanylate cyclase" evidence="3">
    <location>
        <begin position="104"/>
        <end position="219"/>
    </location>
</feature>
<evidence type="ECO:0000259" key="3">
    <source>
        <dbReference type="PROSITE" id="PS50125"/>
    </source>
</evidence>
<dbReference type="Gene3D" id="3.30.70.1230">
    <property type="entry name" value="Nucleotide cyclase"/>
    <property type="match status" value="1"/>
</dbReference>
<dbReference type="RefSeq" id="WP_192143499.1">
    <property type="nucleotide sequence ID" value="NZ_JACYXZ010000003.1"/>
</dbReference>
<dbReference type="InterPro" id="IPR029787">
    <property type="entry name" value="Nucleotide_cyclase"/>
</dbReference>
<dbReference type="Proteomes" id="UP000616839">
    <property type="component" value="Unassembled WGS sequence"/>
</dbReference>
<dbReference type="AlphaFoldDB" id="A0A927K9C5"/>
<evidence type="ECO:0000256" key="2">
    <source>
        <dbReference type="SAM" id="MobiDB-lite"/>
    </source>
</evidence>
<dbReference type="PROSITE" id="PS50125">
    <property type="entry name" value="GUANYLATE_CYCLASE_2"/>
    <property type="match status" value="1"/>
</dbReference>
<dbReference type="EMBL" id="JACYXZ010000003">
    <property type="protein sequence ID" value="MBD8870161.1"/>
    <property type="molecule type" value="Genomic_DNA"/>
</dbReference>
<name>A0A927K9C5_9ACTN</name>
<comment type="similarity">
    <text evidence="1">Belongs to the adenylyl cyclase class-3 family.</text>
</comment>
<organism evidence="4 5">
    <name type="scientific">Nocardioides donggukensis</name>
    <dbReference type="NCBI Taxonomy" id="2774019"/>
    <lineage>
        <taxon>Bacteria</taxon>
        <taxon>Bacillati</taxon>
        <taxon>Actinomycetota</taxon>
        <taxon>Actinomycetes</taxon>
        <taxon>Propionibacteriales</taxon>
        <taxon>Nocardioidaceae</taxon>
        <taxon>Nocardioides</taxon>
    </lineage>
</organism>
<sequence length="300" mass="31409">MPSLTLALTVALLVTLAGLGLVAARLGRAEREIRMLRSQLEHSRRGLTRQAAGAALRTVVGTAVRVREQGVGGFLTSSIEELTGIALAQRSEIVRIAGPDGTVTVLFSDIQDSTAMNESLGDPAWMKVLAAHDHLVRRHVERHGGAIVKSQGDGFMVVFGTPQAALRAAIGVQESLAAGHARRLRRTPVAVRMGLHTGPTIEKDGDYFGRNVAFAARVAGQADGGEILVSEAVHALLAGASDGDVDRASHGASHGASDGASDGDVTGAGEPAGEFTFVDLREASLKGFPGEHRLWELAWP</sequence>
<dbReference type="CDD" id="cd07302">
    <property type="entry name" value="CHD"/>
    <property type="match status" value="1"/>
</dbReference>
<gene>
    <name evidence="4" type="ORF">IE331_11055</name>
</gene>
<dbReference type="SUPFAM" id="SSF55073">
    <property type="entry name" value="Nucleotide cyclase"/>
    <property type="match status" value="1"/>
</dbReference>
<proteinExistence type="inferred from homology"/>
<comment type="caution">
    <text evidence="4">The sequence shown here is derived from an EMBL/GenBank/DDBJ whole genome shotgun (WGS) entry which is preliminary data.</text>
</comment>
<reference evidence="4" key="1">
    <citation type="submission" date="2020-09" db="EMBL/GenBank/DDBJ databases">
        <title>Nocardioides sp. strain MJB4 16S ribosomal RNA gene Genome sequencing and assembly.</title>
        <authorList>
            <person name="Kim I."/>
        </authorList>
    </citation>
    <scope>NUCLEOTIDE SEQUENCE</scope>
    <source>
        <strain evidence="4">MJB4</strain>
    </source>
</reference>
<evidence type="ECO:0000313" key="4">
    <source>
        <dbReference type="EMBL" id="MBD8870161.1"/>
    </source>
</evidence>
<keyword evidence="5" id="KW-1185">Reference proteome</keyword>
<evidence type="ECO:0000313" key="5">
    <source>
        <dbReference type="Proteomes" id="UP000616839"/>
    </source>
</evidence>
<accession>A0A927K9C5</accession>
<dbReference type="InterPro" id="IPR050697">
    <property type="entry name" value="Adenylyl/Guanylyl_Cyclase_3/4"/>
</dbReference>
<dbReference type="InterPro" id="IPR001054">
    <property type="entry name" value="A/G_cyclase"/>
</dbReference>
<dbReference type="GO" id="GO:0035556">
    <property type="term" value="P:intracellular signal transduction"/>
    <property type="evidence" value="ECO:0007669"/>
    <property type="project" value="InterPro"/>
</dbReference>
<dbReference type="Pfam" id="PF00211">
    <property type="entry name" value="Guanylate_cyc"/>
    <property type="match status" value="1"/>
</dbReference>
<dbReference type="GO" id="GO:0004016">
    <property type="term" value="F:adenylate cyclase activity"/>
    <property type="evidence" value="ECO:0007669"/>
    <property type="project" value="UniProtKB-ARBA"/>
</dbReference>
<feature type="region of interest" description="Disordered" evidence="2">
    <location>
        <begin position="244"/>
        <end position="268"/>
    </location>
</feature>
<evidence type="ECO:0000256" key="1">
    <source>
        <dbReference type="ARBA" id="ARBA00005381"/>
    </source>
</evidence>
<dbReference type="GO" id="GO:0009190">
    <property type="term" value="P:cyclic nucleotide biosynthetic process"/>
    <property type="evidence" value="ECO:0007669"/>
    <property type="project" value="InterPro"/>
</dbReference>
<dbReference type="PANTHER" id="PTHR43081">
    <property type="entry name" value="ADENYLATE CYCLASE, TERMINAL-DIFFERENTIATION SPECIFIC-RELATED"/>
    <property type="match status" value="1"/>
</dbReference>
<dbReference type="PANTHER" id="PTHR43081:SF1">
    <property type="entry name" value="ADENYLATE CYCLASE, TERMINAL-DIFFERENTIATION SPECIFIC"/>
    <property type="match status" value="1"/>
</dbReference>